<dbReference type="GO" id="GO:0005886">
    <property type="term" value="C:plasma membrane"/>
    <property type="evidence" value="ECO:0007669"/>
    <property type="project" value="UniProtKB-SubCell"/>
</dbReference>
<feature type="transmembrane region" description="Helical" evidence="8">
    <location>
        <begin position="6"/>
        <end position="22"/>
    </location>
</feature>
<dbReference type="PANTHER" id="PTHR21716">
    <property type="entry name" value="TRANSMEMBRANE PROTEIN"/>
    <property type="match status" value="1"/>
</dbReference>
<dbReference type="GO" id="GO:0055085">
    <property type="term" value="P:transmembrane transport"/>
    <property type="evidence" value="ECO:0007669"/>
    <property type="project" value="TreeGrafter"/>
</dbReference>
<evidence type="ECO:0000256" key="2">
    <source>
        <dbReference type="ARBA" id="ARBA00009773"/>
    </source>
</evidence>
<sequence>MPQYLYRALFVLVLLGILYFLMQLGPWISGVFQFLKAVFGPFFIAMIISYLLNPVVNLLSQKFLPRSLAVLFIYSLFILCLVILAMNTIPLLQQQFKELAEHLPEWNGRIQLMIKEYNDHSKELLPFGVKEGIEQALSKLEHKMTGYVGNMMSGIGSTINQLFLVLIIPFLAFYMLKDIQSIERTLLTLLPKKQRKPILRLLRDVDEALGNYIRGQFLVCVVVGVLAYIGYLIVGLPYALLMAALVAVFNVIPYLGPIFGLIPSLFVALTVSPKTAVGVVIVNLLVQMLEGNVISPQIVGRSLHMHPLFIILALLVGGEIGGILGLLLAVPVFAMAKVTAEHILQHFIERRV</sequence>
<feature type="transmembrane region" description="Helical" evidence="8">
    <location>
        <begin position="34"/>
        <end position="52"/>
    </location>
</feature>
<keyword evidence="5 8" id="KW-0812">Transmembrane</keyword>
<comment type="subcellular location">
    <subcellularLocation>
        <location evidence="1">Cell membrane</location>
        <topology evidence="1">Multi-pass membrane protein</topology>
    </subcellularLocation>
</comment>
<proteinExistence type="inferred from homology"/>
<feature type="transmembrane region" description="Helical" evidence="8">
    <location>
        <begin position="307"/>
        <end position="334"/>
    </location>
</feature>
<gene>
    <name evidence="9" type="ORF">I8U20_01060</name>
</gene>
<evidence type="ECO:0000256" key="4">
    <source>
        <dbReference type="ARBA" id="ARBA00022475"/>
    </source>
</evidence>
<keyword evidence="4" id="KW-1003">Cell membrane</keyword>
<feature type="transmembrane region" description="Helical" evidence="8">
    <location>
        <begin position="72"/>
        <end position="92"/>
    </location>
</feature>
<keyword evidence="10" id="KW-1185">Reference proteome</keyword>
<evidence type="ECO:0000256" key="8">
    <source>
        <dbReference type="SAM" id="Phobius"/>
    </source>
</evidence>
<feature type="transmembrane region" description="Helical" evidence="8">
    <location>
        <begin position="212"/>
        <end position="231"/>
    </location>
</feature>
<keyword evidence="3" id="KW-0813">Transport</keyword>
<evidence type="ECO:0000256" key="1">
    <source>
        <dbReference type="ARBA" id="ARBA00004651"/>
    </source>
</evidence>
<evidence type="ECO:0000256" key="3">
    <source>
        <dbReference type="ARBA" id="ARBA00022448"/>
    </source>
</evidence>
<dbReference type="Proteomes" id="UP000633619">
    <property type="component" value="Unassembled WGS sequence"/>
</dbReference>
<evidence type="ECO:0000256" key="6">
    <source>
        <dbReference type="ARBA" id="ARBA00022989"/>
    </source>
</evidence>
<keyword evidence="6 8" id="KW-1133">Transmembrane helix</keyword>
<protein>
    <submittedName>
        <fullName evidence="9">AI-2E family transporter</fullName>
    </submittedName>
</protein>
<dbReference type="InterPro" id="IPR002549">
    <property type="entry name" value="AI-2E-like"/>
</dbReference>
<dbReference type="Pfam" id="PF01594">
    <property type="entry name" value="AI-2E_transport"/>
    <property type="match status" value="1"/>
</dbReference>
<evidence type="ECO:0000256" key="7">
    <source>
        <dbReference type="ARBA" id="ARBA00023136"/>
    </source>
</evidence>
<dbReference type="AlphaFoldDB" id="A0A8I1A340"/>
<accession>A0A8I1A340</accession>
<comment type="caution">
    <text evidence="9">The sequence shown here is derived from an EMBL/GenBank/DDBJ whole genome shotgun (WGS) entry which is preliminary data.</text>
</comment>
<comment type="similarity">
    <text evidence="2">Belongs to the autoinducer-2 exporter (AI-2E) (TC 2.A.86) family.</text>
</comment>
<reference evidence="9 10" key="1">
    <citation type="submission" date="2020-12" db="EMBL/GenBank/DDBJ databases">
        <title>WGS of Thermoactinomyces spp.</title>
        <authorList>
            <person name="Cheng K."/>
        </authorList>
    </citation>
    <scope>NUCLEOTIDE SEQUENCE [LARGE SCALE GENOMIC DNA]</scope>
    <source>
        <strain evidence="10">CICC 10671\DSM 43846</strain>
    </source>
</reference>
<dbReference type="EMBL" id="JAECVW010000001">
    <property type="protein sequence ID" value="MBH8593914.1"/>
    <property type="molecule type" value="Genomic_DNA"/>
</dbReference>
<evidence type="ECO:0000256" key="5">
    <source>
        <dbReference type="ARBA" id="ARBA00022692"/>
    </source>
</evidence>
<name>A0A8I1A340_THEIN</name>
<evidence type="ECO:0000313" key="9">
    <source>
        <dbReference type="EMBL" id="MBH8593914.1"/>
    </source>
</evidence>
<evidence type="ECO:0000313" key="10">
    <source>
        <dbReference type="Proteomes" id="UP000633619"/>
    </source>
</evidence>
<dbReference type="PANTHER" id="PTHR21716:SF53">
    <property type="entry name" value="PERMEASE PERM-RELATED"/>
    <property type="match status" value="1"/>
</dbReference>
<feature type="transmembrane region" description="Helical" evidence="8">
    <location>
        <begin position="159"/>
        <end position="176"/>
    </location>
</feature>
<organism evidence="9 10">
    <name type="scientific">Thermoactinomyces intermedius</name>
    <dbReference type="NCBI Taxonomy" id="2024"/>
    <lineage>
        <taxon>Bacteria</taxon>
        <taxon>Bacillati</taxon>
        <taxon>Bacillota</taxon>
        <taxon>Bacilli</taxon>
        <taxon>Bacillales</taxon>
        <taxon>Thermoactinomycetaceae</taxon>
        <taxon>Thermoactinomyces</taxon>
    </lineage>
</organism>
<keyword evidence="7 8" id="KW-0472">Membrane</keyword>